<feature type="compositionally biased region" description="Polar residues" evidence="1">
    <location>
        <begin position="114"/>
        <end position="123"/>
    </location>
</feature>
<dbReference type="InterPro" id="IPR011990">
    <property type="entry name" value="TPR-like_helical_dom_sf"/>
</dbReference>
<feature type="region of interest" description="Disordered" evidence="1">
    <location>
        <begin position="95"/>
        <end position="202"/>
    </location>
</feature>
<sequence>MQSLIQAMREPVLDLVEQNEKTLHLVTGTDFERTCLLKLVKDMDRGNQCDLYLITEAPFTDADSYLDDLAKRLNDEYLEYLLMTDLEREMTEAAKAFQQPAGPRPVRPAKAPTGPSTKRTGSITPTAPTKRRPPRRNPFAQKKALNNEVVAKRVMDPAKLGPGPKSRRAGADIPKPEAPPVRPRQDRTQPPPLVGAPQPITKATPPIAVDEAALDRQIEALLARHFPEMPDPDMQPEPVDALVARLNPEKAPPPAILADRSVPAAERLAAFIEYGQSCLPNQQDHCFVPVLLPFRIDQPKKWHIFLEDAAKLSTIHAPGSVRLIAAYDVREDQQRRREEAEQNRTVQPLLSALPYSQVQELDLSEARRRQAEEDLIADPNTDPYERHSTLLMLAIRDGVENRQDLALERFDKAYQYFHQQEEHALEAMATIGYGDIYLRNNQWEAARAGYLVGLEPALASNNPIVIYNLSQNLGEACFRMRRYEESERAYALASQACETLKQPHPHLRTLERHGAVCVKLERWAEAREAYERAATIAQEKEETHILEKVMRALKKVYVKLNRKPDWPSFRDHIAGLSKGA</sequence>
<gene>
    <name evidence="2" type="ORF">J3U88_19790</name>
</gene>
<evidence type="ECO:0000313" key="2">
    <source>
        <dbReference type="EMBL" id="MBO1320731.1"/>
    </source>
</evidence>
<evidence type="ECO:0000313" key="3">
    <source>
        <dbReference type="Proteomes" id="UP000664417"/>
    </source>
</evidence>
<organism evidence="2 3">
    <name type="scientific">Acanthopleuribacter pedis</name>
    <dbReference type="NCBI Taxonomy" id="442870"/>
    <lineage>
        <taxon>Bacteria</taxon>
        <taxon>Pseudomonadati</taxon>
        <taxon>Acidobacteriota</taxon>
        <taxon>Holophagae</taxon>
        <taxon>Acanthopleuribacterales</taxon>
        <taxon>Acanthopleuribacteraceae</taxon>
        <taxon>Acanthopleuribacter</taxon>
    </lineage>
</organism>
<reference evidence="2" key="1">
    <citation type="submission" date="2021-03" db="EMBL/GenBank/DDBJ databases">
        <authorList>
            <person name="Wang G."/>
        </authorList>
    </citation>
    <scope>NUCLEOTIDE SEQUENCE</scope>
    <source>
        <strain evidence="2">KCTC 12899</strain>
    </source>
</reference>
<proteinExistence type="predicted"/>
<protein>
    <submittedName>
        <fullName evidence="2">Tetratricopeptide repeat protein</fullName>
    </submittedName>
</protein>
<dbReference type="Pfam" id="PF13424">
    <property type="entry name" value="TPR_12"/>
    <property type="match status" value="1"/>
</dbReference>
<evidence type="ECO:0000256" key="1">
    <source>
        <dbReference type="SAM" id="MobiDB-lite"/>
    </source>
</evidence>
<accession>A0A8J7Q8X4</accession>
<dbReference type="EMBL" id="JAFREP010000019">
    <property type="protein sequence ID" value="MBO1320731.1"/>
    <property type="molecule type" value="Genomic_DNA"/>
</dbReference>
<dbReference type="Proteomes" id="UP000664417">
    <property type="component" value="Unassembled WGS sequence"/>
</dbReference>
<comment type="caution">
    <text evidence="2">The sequence shown here is derived from an EMBL/GenBank/DDBJ whole genome shotgun (WGS) entry which is preliminary data.</text>
</comment>
<dbReference type="Gene3D" id="1.25.40.10">
    <property type="entry name" value="Tetratricopeptide repeat domain"/>
    <property type="match status" value="1"/>
</dbReference>
<name>A0A8J7Q8X4_9BACT</name>
<dbReference type="SUPFAM" id="SSF48452">
    <property type="entry name" value="TPR-like"/>
    <property type="match status" value="1"/>
</dbReference>
<dbReference type="AlphaFoldDB" id="A0A8J7Q8X4"/>
<dbReference type="RefSeq" id="WP_207860685.1">
    <property type="nucleotide sequence ID" value="NZ_JAFREP010000019.1"/>
</dbReference>
<keyword evidence="3" id="KW-1185">Reference proteome</keyword>